<name>A0A1J8R1P6_9AGAM</name>
<keyword evidence="1" id="KW-0137">Centromere</keyword>
<feature type="region of interest" description="Disordered" evidence="2">
    <location>
        <begin position="83"/>
        <end position="114"/>
    </location>
</feature>
<dbReference type="GO" id="GO:0005634">
    <property type="term" value="C:nucleus"/>
    <property type="evidence" value="ECO:0007669"/>
    <property type="project" value="UniProtKB-SubCell"/>
</dbReference>
<feature type="compositionally biased region" description="Polar residues" evidence="2">
    <location>
        <begin position="104"/>
        <end position="114"/>
    </location>
</feature>
<keyword evidence="1" id="KW-0539">Nucleus</keyword>
<keyword evidence="1" id="KW-0158">Chromosome</keyword>
<dbReference type="STRING" id="180088.A0A1J8R1P6"/>
<reference evidence="3 4" key="1">
    <citation type="submission" date="2016-03" db="EMBL/GenBank/DDBJ databases">
        <title>Comparative genomics of the ectomycorrhizal sister species Rhizopogon vinicolor and Rhizopogon vesiculosus (Basidiomycota: Boletales) reveals a divergence of the mating type B locus.</title>
        <authorList>
            <person name="Mujic A.B."/>
            <person name="Kuo A."/>
            <person name="Tritt A."/>
            <person name="Lipzen A."/>
            <person name="Chen C."/>
            <person name="Johnson J."/>
            <person name="Sharma A."/>
            <person name="Barry K."/>
            <person name="Grigoriev I.V."/>
            <person name="Spatafora J.W."/>
        </authorList>
    </citation>
    <scope>NUCLEOTIDE SEQUENCE [LARGE SCALE GENOMIC DNA]</scope>
    <source>
        <strain evidence="3 4">AM-OR11-056</strain>
    </source>
</reference>
<evidence type="ECO:0000256" key="1">
    <source>
        <dbReference type="RuleBase" id="RU368011"/>
    </source>
</evidence>
<dbReference type="Pfam" id="PF08286">
    <property type="entry name" value="Spc24"/>
    <property type="match status" value="1"/>
</dbReference>
<keyword evidence="1" id="KW-0132">Cell division</keyword>
<comment type="subcellular location">
    <subcellularLocation>
        <location evidence="1">Nucleus</location>
    </subcellularLocation>
    <subcellularLocation>
        <location evidence="1">Chromosome</location>
        <location evidence="1">Centromere</location>
        <location evidence="1">Kinetochore</location>
    </subcellularLocation>
</comment>
<feature type="region of interest" description="Disordered" evidence="2">
    <location>
        <begin position="26"/>
        <end position="48"/>
    </location>
</feature>
<keyword evidence="1" id="KW-0498">Mitosis</keyword>
<comment type="subunit">
    <text evidence="1">Component of the NDC80 complex.</text>
</comment>
<comment type="function">
    <text evidence="1">Acts as a component of the essential kinetochore-associated NDC80 complex, which is required for chromosome segregation and spindle checkpoint activity.</text>
</comment>
<proteinExistence type="inferred from homology"/>
<dbReference type="GO" id="GO:0051301">
    <property type="term" value="P:cell division"/>
    <property type="evidence" value="ECO:0007669"/>
    <property type="project" value="UniProtKB-UniRule"/>
</dbReference>
<dbReference type="InterPro" id="IPR013252">
    <property type="entry name" value="Ndc80_Spc24"/>
</dbReference>
<accession>A0A1J8R1P6</accession>
<evidence type="ECO:0000256" key="2">
    <source>
        <dbReference type="SAM" id="MobiDB-lite"/>
    </source>
</evidence>
<evidence type="ECO:0000313" key="4">
    <source>
        <dbReference type="Proteomes" id="UP000183567"/>
    </source>
</evidence>
<organism evidence="3 4">
    <name type="scientific">Rhizopogon vesiculosus</name>
    <dbReference type="NCBI Taxonomy" id="180088"/>
    <lineage>
        <taxon>Eukaryota</taxon>
        <taxon>Fungi</taxon>
        <taxon>Dikarya</taxon>
        <taxon>Basidiomycota</taxon>
        <taxon>Agaricomycotina</taxon>
        <taxon>Agaricomycetes</taxon>
        <taxon>Agaricomycetidae</taxon>
        <taxon>Boletales</taxon>
        <taxon>Suillineae</taxon>
        <taxon>Rhizopogonaceae</taxon>
        <taxon>Rhizopogon</taxon>
    </lineage>
</organism>
<dbReference type="AlphaFoldDB" id="A0A1J8R1P6"/>
<dbReference type="GO" id="GO:0000776">
    <property type="term" value="C:kinetochore"/>
    <property type="evidence" value="ECO:0007669"/>
    <property type="project" value="UniProtKB-KW"/>
</dbReference>
<keyword evidence="1" id="KW-0131">Cell cycle</keyword>
<evidence type="ECO:0000313" key="3">
    <source>
        <dbReference type="EMBL" id="OJA15658.1"/>
    </source>
</evidence>
<keyword evidence="1" id="KW-0995">Kinetochore</keyword>
<sequence>MKINYTHTKKEKEEAHADLKTKAIRDAESSLASKSEAHALEDSDSANDNQIQLDGSVLRLKIYRGLGFEPVLDADGRATKMLAPPPTFPQPSRLTTHRAEAPGQASSRAAPSQPTICCSGTNARISAVLARVIEQCPTSTANTATACEVRRRMIRETMEHLRMDHNCQHTT</sequence>
<comment type="caution">
    <text evidence="3">The sequence shown here is derived from an EMBL/GenBank/DDBJ whole genome shotgun (WGS) entry which is preliminary data.</text>
</comment>
<protein>
    <recommendedName>
        <fullName evidence="1">Kinetochore protein Spc24</fullName>
    </recommendedName>
</protein>
<comment type="similarity">
    <text evidence="1">Belongs to the SPC24 family.</text>
</comment>
<gene>
    <name evidence="3" type="ORF">AZE42_10935</name>
</gene>
<dbReference type="Proteomes" id="UP000183567">
    <property type="component" value="Unassembled WGS sequence"/>
</dbReference>
<dbReference type="OrthoDB" id="10492653at2759"/>
<keyword evidence="4" id="KW-1185">Reference proteome</keyword>
<dbReference type="EMBL" id="LVVM01002961">
    <property type="protein sequence ID" value="OJA15658.1"/>
    <property type="molecule type" value="Genomic_DNA"/>
</dbReference>